<accession>A0AAV4DII0</accession>
<protein>
    <submittedName>
        <fullName evidence="1">Uncharacterized protein</fullName>
    </submittedName>
</protein>
<gene>
    <name evidence="1" type="ORF">PoB_007017100</name>
</gene>
<name>A0AAV4DII0_9GAST</name>
<evidence type="ECO:0000313" key="1">
    <source>
        <dbReference type="EMBL" id="GFO43666.1"/>
    </source>
</evidence>
<sequence>MVNAVEWVSLERHFDKTSTIEEDATQTVAFNYSLDTSCRQPQITPGPVDSRYVTNPLKWIIAGYFRERSRHPALVAANYDSLIFLPRAVGKVTHTGSSALLF</sequence>
<dbReference type="Proteomes" id="UP000735302">
    <property type="component" value="Unassembled WGS sequence"/>
</dbReference>
<proteinExistence type="predicted"/>
<dbReference type="AlphaFoldDB" id="A0AAV4DII0"/>
<comment type="caution">
    <text evidence="1">The sequence shown here is derived from an EMBL/GenBank/DDBJ whole genome shotgun (WGS) entry which is preliminary data.</text>
</comment>
<organism evidence="1 2">
    <name type="scientific">Plakobranchus ocellatus</name>
    <dbReference type="NCBI Taxonomy" id="259542"/>
    <lineage>
        <taxon>Eukaryota</taxon>
        <taxon>Metazoa</taxon>
        <taxon>Spiralia</taxon>
        <taxon>Lophotrochozoa</taxon>
        <taxon>Mollusca</taxon>
        <taxon>Gastropoda</taxon>
        <taxon>Heterobranchia</taxon>
        <taxon>Euthyneura</taxon>
        <taxon>Panpulmonata</taxon>
        <taxon>Sacoglossa</taxon>
        <taxon>Placobranchoidea</taxon>
        <taxon>Plakobranchidae</taxon>
        <taxon>Plakobranchus</taxon>
    </lineage>
</organism>
<reference evidence="1 2" key="1">
    <citation type="journal article" date="2021" name="Elife">
        <title>Chloroplast acquisition without the gene transfer in kleptoplastic sea slugs, Plakobranchus ocellatus.</title>
        <authorList>
            <person name="Maeda T."/>
            <person name="Takahashi S."/>
            <person name="Yoshida T."/>
            <person name="Shimamura S."/>
            <person name="Takaki Y."/>
            <person name="Nagai Y."/>
            <person name="Toyoda A."/>
            <person name="Suzuki Y."/>
            <person name="Arimoto A."/>
            <person name="Ishii H."/>
            <person name="Satoh N."/>
            <person name="Nishiyama T."/>
            <person name="Hasebe M."/>
            <person name="Maruyama T."/>
            <person name="Minagawa J."/>
            <person name="Obokata J."/>
            <person name="Shigenobu S."/>
        </authorList>
    </citation>
    <scope>NUCLEOTIDE SEQUENCE [LARGE SCALE GENOMIC DNA]</scope>
</reference>
<evidence type="ECO:0000313" key="2">
    <source>
        <dbReference type="Proteomes" id="UP000735302"/>
    </source>
</evidence>
<keyword evidence="2" id="KW-1185">Reference proteome</keyword>
<dbReference type="EMBL" id="BLXT01007896">
    <property type="protein sequence ID" value="GFO43666.1"/>
    <property type="molecule type" value="Genomic_DNA"/>
</dbReference>